<evidence type="ECO:0000313" key="2">
    <source>
        <dbReference type="Proteomes" id="UP000239735"/>
    </source>
</evidence>
<dbReference type="Proteomes" id="UP000239735">
    <property type="component" value="Unassembled WGS sequence"/>
</dbReference>
<dbReference type="AlphaFoldDB" id="A0A2N9M3S7"/>
<organism evidence="1 2">
    <name type="scientific">Candidatus Sulfuritelmatomonas gaucii</name>
    <dbReference type="NCBI Taxonomy" id="2043161"/>
    <lineage>
        <taxon>Bacteria</taxon>
        <taxon>Pseudomonadati</taxon>
        <taxon>Acidobacteriota</taxon>
        <taxon>Terriglobia</taxon>
        <taxon>Terriglobales</taxon>
        <taxon>Acidobacteriaceae</taxon>
        <taxon>Candidatus Sulfuritelmatomonas</taxon>
    </lineage>
</organism>
<proteinExistence type="predicted"/>
<gene>
    <name evidence="1" type="ORF">SBA5_750010</name>
</gene>
<dbReference type="EMBL" id="OKRB01000136">
    <property type="protein sequence ID" value="SPE30105.1"/>
    <property type="molecule type" value="Genomic_DNA"/>
</dbReference>
<reference evidence="2" key="1">
    <citation type="submission" date="2018-02" db="EMBL/GenBank/DDBJ databases">
        <authorList>
            <person name="Hausmann B."/>
        </authorList>
    </citation>
    <scope>NUCLEOTIDE SEQUENCE [LARGE SCALE GENOMIC DNA]</scope>
    <source>
        <strain evidence="2">Peat soil MAG SbA5</strain>
    </source>
</reference>
<evidence type="ECO:0000313" key="1">
    <source>
        <dbReference type="EMBL" id="SPE30105.1"/>
    </source>
</evidence>
<name>A0A2N9M3S7_9BACT</name>
<sequence>MIYNYRRDGIPNMSEKTGNDPARRLRKMDAELRCLITAVIRRSTKKRSQIAEEMSSFLGVRVTEGMLNDYTSDSKKGVRFPLAFSAAICEVLDDDAIGLLGVRLHIRKLVEFAERELAGFRSQREREALRDELLEEAAPGGAEGEAHRP</sequence>
<accession>A0A2N9M3S7</accession>
<protein>
    <submittedName>
        <fullName evidence="1">Uncharacterized protein</fullName>
    </submittedName>
</protein>